<evidence type="ECO:0000313" key="1">
    <source>
        <dbReference type="EMBL" id="KAJ7962066.1"/>
    </source>
</evidence>
<protein>
    <submittedName>
        <fullName evidence="1">Uncharacterized protein</fullName>
    </submittedName>
</protein>
<dbReference type="KEGG" id="qsa:O6P43_017342"/>
<dbReference type="EMBL" id="JARAOO010000007">
    <property type="protein sequence ID" value="KAJ7962066.1"/>
    <property type="molecule type" value="Genomic_DNA"/>
</dbReference>
<sequence length="131" mass="14775">MMPGAEPAYLRWAGFNLDSQWDPVNGVTFENWLRTNLDSKLTIGTDGAVEDYVYGVSLAALELEVPQNFRRIQLSYNLTLFANQFVLGIHEAFSQRDIPARTQEVIEVSWKKPDPGWLKLNVDGASKGDSR</sequence>
<dbReference type="AlphaFoldDB" id="A0AAD7PN95"/>
<proteinExistence type="predicted"/>
<comment type="caution">
    <text evidence="1">The sequence shown here is derived from an EMBL/GenBank/DDBJ whole genome shotgun (WGS) entry which is preliminary data.</text>
</comment>
<accession>A0AAD7PN95</accession>
<reference evidence="1" key="1">
    <citation type="journal article" date="2023" name="Science">
        <title>Elucidation of the pathway for biosynthesis of saponin adjuvants from the soapbark tree.</title>
        <authorList>
            <person name="Reed J."/>
            <person name="Orme A."/>
            <person name="El-Demerdash A."/>
            <person name="Owen C."/>
            <person name="Martin L.B.B."/>
            <person name="Misra R.C."/>
            <person name="Kikuchi S."/>
            <person name="Rejzek M."/>
            <person name="Martin A.C."/>
            <person name="Harkess A."/>
            <person name="Leebens-Mack J."/>
            <person name="Louveau T."/>
            <person name="Stephenson M.J."/>
            <person name="Osbourn A."/>
        </authorList>
    </citation>
    <scope>NUCLEOTIDE SEQUENCE</scope>
    <source>
        <strain evidence="1">S10</strain>
    </source>
</reference>
<name>A0AAD7PN95_QUISA</name>
<dbReference type="Proteomes" id="UP001163823">
    <property type="component" value="Chromosome 7"/>
</dbReference>
<evidence type="ECO:0000313" key="2">
    <source>
        <dbReference type="Proteomes" id="UP001163823"/>
    </source>
</evidence>
<organism evidence="1 2">
    <name type="scientific">Quillaja saponaria</name>
    <name type="common">Soap bark tree</name>
    <dbReference type="NCBI Taxonomy" id="32244"/>
    <lineage>
        <taxon>Eukaryota</taxon>
        <taxon>Viridiplantae</taxon>
        <taxon>Streptophyta</taxon>
        <taxon>Embryophyta</taxon>
        <taxon>Tracheophyta</taxon>
        <taxon>Spermatophyta</taxon>
        <taxon>Magnoliopsida</taxon>
        <taxon>eudicotyledons</taxon>
        <taxon>Gunneridae</taxon>
        <taxon>Pentapetalae</taxon>
        <taxon>rosids</taxon>
        <taxon>fabids</taxon>
        <taxon>Fabales</taxon>
        <taxon>Quillajaceae</taxon>
        <taxon>Quillaja</taxon>
    </lineage>
</organism>
<gene>
    <name evidence="1" type="ORF">O6P43_017342</name>
</gene>
<keyword evidence="2" id="KW-1185">Reference proteome</keyword>